<dbReference type="PIRSF" id="PIRSF000332">
    <property type="entry name" value="FMO"/>
    <property type="match status" value="1"/>
</dbReference>
<dbReference type="InterPro" id="IPR000960">
    <property type="entry name" value="Flavin_mOase"/>
</dbReference>
<evidence type="ECO:0000313" key="8">
    <source>
        <dbReference type="Proteomes" id="UP000195402"/>
    </source>
</evidence>
<dbReference type="OMA" id="WFDLQYD"/>
<keyword evidence="3 6" id="KW-0274">FAD</keyword>
<dbReference type="PANTHER" id="PTHR23023">
    <property type="entry name" value="DIMETHYLANILINE MONOOXYGENASE"/>
    <property type="match status" value="1"/>
</dbReference>
<comment type="similarity">
    <text evidence="1 6">Belongs to the FMO family.</text>
</comment>
<dbReference type="Proteomes" id="UP000195402">
    <property type="component" value="Unassembled WGS sequence"/>
</dbReference>
<dbReference type="EMBL" id="MVGT01003002">
    <property type="protein sequence ID" value="OVA05812.1"/>
    <property type="molecule type" value="Genomic_DNA"/>
</dbReference>
<dbReference type="SUPFAM" id="SSF51905">
    <property type="entry name" value="FAD/NAD(P)-binding domain"/>
    <property type="match status" value="2"/>
</dbReference>
<dbReference type="OrthoDB" id="66881at2759"/>
<dbReference type="FunCoup" id="A0A200Q5U4">
    <property type="interactions" value="604"/>
</dbReference>
<evidence type="ECO:0000313" key="7">
    <source>
        <dbReference type="EMBL" id="OVA05812.1"/>
    </source>
</evidence>
<keyword evidence="2 6" id="KW-0285">Flavoprotein</keyword>
<evidence type="ECO:0000256" key="1">
    <source>
        <dbReference type="ARBA" id="ARBA00009183"/>
    </source>
</evidence>
<dbReference type="EC" id="1.-.-.-" evidence="6"/>
<sequence length="465" mass="53572">MNPQIPSNLTSRKVAVIGAGAAGLVASRELRREGHEVVVFERSDRVGGTWVYDPNVESDPLGIDPSRSIIHSSLYDSLRTNLPRETMGFRDYPFAVANKDDGKKQRDPRRFPGHQEVLNYLEDFAFDFQLTELIRFETEVVHVGLLEENKWVVKYRWRRRRGGADHVDEVFDAVVVCCGHYREPNITEIPGIDLWPGKQIHSHNYRVPEPFRDQVVLLIGNSVSGEDISREIARVGKEVHVASRYFTNGMPTKQLGYDNMWLHSMIESTHEDGTVVFQDGSSVFVDVILHCTGYKYYFPFLETNNIVTVDDNRVGPLYKHVFPPLLSPGLSFIGLPRKVLPFSLFELQSKWVAGVLSGRISLPSQEEMTADVEAFYLKLETAGVPKRHTHNMMDFQYRDWLAAECGFPPSEEWRKRMHEEVRKKKKTQPETYRDEWEDQHLILQAQEDFRQYLPAELRGGYAKET</sequence>
<dbReference type="PRINTS" id="PR00370">
    <property type="entry name" value="FMOXYGENASE"/>
</dbReference>
<gene>
    <name evidence="7" type="ORF">BVC80_1387g18</name>
</gene>
<reference evidence="7 8" key="1">
    <citation type="journal article" date="2017" name="Mol. Plant">
        <title>The Genome of Medicinal Plant Macleaya cordata Provides New Insights into Benzylisoquinoline Alkaloids Metabolism.</title>
        <authorList>
            <person name="Liu X."/>
            <person name="Liu Y."/>
            <person name="Huang P."/>
            <person name="Ma Y."/>
            <person name="Qing Z."/>
            <person name="Tang Q."/>
            <person name="Cao H."/>
            <person name="Cheng P."/>
            <person name="Zheng Y."/>
            <person name="Yuan Z."/>
            <person name="Zhou Y."/>
            <person name="Liu J."/>
            <person name="Tang Z."/>
            <person name="Zhuo Y."/>
            <person name="Zhang Y."/>
            <person name="Yu L."/>
            <person name="Huang J."/>
            <person name="Yang P."/>
            <person name="Peng Q."/>
            <person name="Zhang J."/>
            <person name="Jiang W."/>
            <person name="Zhang Z."/>
            <person name="Lin K."/>
            <person name="Ro D.K."/>
            <person name="Chen X."/>
            <person name="Xiong X."/>
            <person name="Shang Y."/>
            <person name="Huang S."/>
            <person name="Zeng J."/>
        </authorList>
    </citation>
    <scope>NUCLEOTIDE SEQUENCE [LARGE SCALE GENOMIC DNA]</scope>
    <source>
        <strain evidence="8">cv. BLH2017</strain>
        <tissue evidence="7">Root</tissue>
    </source>
</reference>
<comment type="cofactor">
    <cofactor evidence="6">
        <name>FAD</name>
        <dbReference type="ChEBI" id="CHEBI:57692"/>
    </cofactor>
</comment>
<dbReference type="GO" id="GO:0050661">
    <property type="term" value="F:NADP binding"/>
    <property type="evidence" value="ECO:0007669"/>
    <property type="project" value="InterPro"/>
</dbReference>
<comment type="caution">
    <text evidence="7">The sequence shown here is derived from an EMBL/GenBank/DDBJ whole genome shotgun (WGS) entry which is preliminary data.</text>
</comment>
<dbReference type="InterPro" id="IPR050346">
    <property type="entry name" value="FMO-like"/>
</dbReference>
<dbReference type="InParanoid" id="A0A200Q5U4"/>
<evidence type="ECO:0000256" key="2">
    <source>
        <dbReference type="ARBA" id="ARBA00022630"/>
    </source>
</evidence>
<dbReference type="Pfam" id="PF00743">
    <property type="entry name" value="FMO-like"/>
    <property type="match status" value="2"/>
</dbReference>
<dbReference type="InterPro" id="IPR020946">
    <property type="entry name" value="Flavin_mOase-like"/>
</dbReference>
<dbReference type="AlphaFoldDB" id="A0A200Q5U4"/>
<dbReference type="GO" id="GO:0050660">
    <property type="term" value="F:flavin adenine dinucleotide binding"/>
    <property type="evidence" value="ECO:0007669"/>
    <property type="project" value="InterPro"/>
</dbReference>
<name>A0A200Q5U4_MACCD</name>
<evidence type="ECO:0000256" key="5">
    <source>
        <dbReference type="ARBA" id="ARBA00023002"/>
    </source>
</evidence>
<evidence type="ECO:0000256" key="6">
    <source>
        <dbReference type="RuleBase" id="RU361177"/>
    </source>
</evidence>
<dbReference type="STRING" id="56857.A0A200Q5U4"/>
<keyword evidence="5 6" id="KW-0560">Oxidoreductase</keyword>
<protein>
    <recommendedName>
        <fullName evidence="6">Flavin-containing monooxygenase</fullName>
        <ecNumber evidence="6">1.-.-.-</ecNumber>
    </recommendedName>
</protein>
<evidence type="ECO:0000256" key="3">
    <source>
        <dbReference type="ARBA" id="ARBA00022827"/>
    </source>
</evidence>
<dbReference type="FunFam" id="3.50.50.60:FF:000099">
    <property type="entry name" value="Flavin-containing monooxygenase"/>
    <property type="match status" value="1"/>
</dbReference>
<keyword evidence="8" id="KW-1185">Reference proteome</keyword>
<organism evidence="7 8">
    <name type="scientific">Macleaya cordata</name>
    <name type="common">Five-seeded plume-poppy</name>
    <name type="synonym">Bocconia cordata</name>
    <dbReference type="NCBI Taxonomy" id="56857"/>
    <lineage>
        <taxon>Eukaryota</taxon>
        <taxon>Viridiplantae</taxon>
        <taxon>Streptophyta</taxon>
        <taxon>Embryophyta</taxon>
        <taxon>Tracheophyta</taxon>
        <taxon>Spermatophyta</taxon>
        <taxon>Magnoliopsida</taxon>
        <taxon>Ranunculales</taxon>
        <taxon>Papaveraceae</taxon>
        <taxon>Papaveroideae</taxon>
        <taxon>Macleaya</taxon>
    </lineage>
</organism>
<dbReference type="GO" id="GO:0004499">
    <property type="term" value="F:N,N-dimethylaniline monooxygenase activity"/>
    <property type="evidence" value="ECO:0007669"/>
    <property type="project" value="InterPro"/>
</dbReference>
<dbReference type="Gene3D" id="3.50.50.60">
    <property type="entry name" value="FAD/NAD(P)-binding domain"/>
    <property type="match status" value="2"/>
</dbReference>
<accession>A0A200Q5U4</accession>
<proteinExistence type="inferred from homology"/>
<evidence type="ECO:0000256" key="4">
    <source>
        <dbReference type="ARBA" id="ARBA00022857"/>
    </source>
</evidence>
<dbReference type="InterPro" id="IPR036188">
    <property type="entry name" value="FAD/NAD-bd_sf"/>
</dbReference>
<keyword evidence="4" id="KW-0521">NADP</keyword>
<keyword evidence="6 7" id="KW-0503">Monooxygenase</keyword>